<evidence type="ECO:0000259" key="1">
    <source>
        <dbReference type="PROSITE" id="PS50181"/>
    </source>
</evidence>
<dbReference type="PANTHER" id="PTHR31672:SF13">
    <property type="entry name" value="F-BOX PROTEIN CPR30-LIKE"/>
    <property type="match status" value="1"/>
</dbReference>
<comment type="caution">
    <text evidence="2">The sequence shown here is derived from an EMBL/GenBank/DDBJ whole genome shotgun (WGS) entry which is preliminary data.</text>
</comment>
<dbReference type="Pfam" id="PF07734">
    <property type="entry name" value="FBA_1"/>
    <property type="match status" value="1"/>
</dbReference>
<protein>
    <submittedName>
        <fullName evidence="2">F-box associated interaction domain-containing protein</fullName>
    </submittedName>
</protein>
<feature type="domain" description="F-box" evidence="1">
    <location>
        <begin position="3"/>
        <end position="49"/>
    </location>
</feature>
<dbReference type="CDD" id="cd22157">
    <property type="entry name" value="F-box_AtFBW1-like"/>
    <property type="match status" value="1"/>
</dbReference>
<dbReference type="SUPFAM" id="SSF81383">
    <property type="entry name" value="F-box domain"/>
    <property type="match status" value="1"/>
</dbReference>
<reference evidence="2 3" key="1">
    <citation type="journal article" date="2016" name="Sci. Rep.">
        <title>The genome sequence of the outbreeding globe artichoke constructed de novo incorporating a phase-aware low-pass sequencing strategy of F1 progeny.</title>
        <authorList>
            <person name="Scaglione D."/>
            <person name="Reyes-Chin-Wo S."/>
            <person name="Acquadro A."/>
            <person name="Froenicke L."/>
            <person name="Portis E."/>
            <person name="Beitel C."/>
            <person name="Tirone M."/>
            <person name="Mauro R."/>
            <person name="Lo Monaco A."/>
            <person name="Mauromicale G."/>
            <person name="Faccioli P."/>
            <person name="Cattivelli L."/>
            <person name="Rieseberg L."/>
            <person name="Michelmore R."/>
            <person name="Lanteri S."/>
        </authorList>
    </citation>
    <scope>NUCLEOTIDE SEQUENCE [LARGE SCALE GENOMIC DNA]</scope>
    <source>
        <strain evidence="2">2C</strain>
    </source>
</reference>
<dbReference type="InterPro" id="IPR050796">
    <property type="entry name" value="SCF_F-box_component"/>
</dbReference>
<sequence>MSSEGTIGLPPEIVTCILLRLPAKSLGRFRCVSKDWLSLISDPQFIKTHQSTHIRNHLIFVSYDHSLYSLPFHHHEPAALVPRPKKLRFDLHHVVFTLYGCCNGLVLVSAHNFDGLHSLVILNPTTREIMELPESNYEVISNRSEIEIVYGFGYDSLTDDYKVVTISYFHNHHLIPPDTMSVHVYSLRTNTWRWVTDSPYDFSYGKFVSGVFLNGFLHWIAKKGSDSLPVTVAFSLADDTFIQLPSPNLCNDVHIMSRNDCKLVVLDGKLAILMDDEIWLMKQYGVRESWTKISIHGLDGIPMVEPMFLDENGKILLVSRNLMLMCDVEERSLWQSVHTSQNLKDLKLRGTYIESLVSPKFSI</sequence>
<dbReference type="Pfam" id="PF00646">
    <property type="entry name" value="F-box"/>
    <property type="match status" value="1"/>
</dbReference>
<dbReference type="Gramene" id="KVH88881">
    <property type="protein sequence ID" value="KVH88881"/>
    <property type="gene ID" value="Ccrd_024888"/>
</dbReference>
<dbReference type="PROSITE" id="PS50181">
    <property type="entry name" value="FBOX"/>
    <property type="match status" value="1"/>
</dbReference>
<dbReference type="OMA" id="CEVYEIN"/>
<name>A0A103XDW8_CYNCS</name>
<dbReference type="SUPFAM" id="SSF50965">
    <property type="entry name" value="Galactose oxidase, central domain"/>
    <property type="match status" value="1"/>
</dbReference>
<dbReference type="Gene3D" id="1.20.1280.50">
    <property type="match status" value="1"/>
</dbReference>
<dbReference type="InterPro" id="IPR011043">
    <property type="entry name" value="Gal_Oxase/kelch_b-propeller"/>
</dbReference>
<dbReference type="NCBIfam" id="TIGR01640">
    <property type="entry name" value="F_box_assoc_1"/>
    <property type="match status" value="1"/>
</dbReference>
<dbReference type="EMBL" id="LEKV01005327">
    <property type="protein sequence ID" value="KVH88881.1"/>
    <property type="molecule type" value="Genomic_DNA"/>
</dbReference>
<accession>A0A103XDW8</accession>
<gene>
    <name evidence="2" type="ORF">Ccrd_024888</name>
</gene>
<dbReference type="InterPro" id="IPR001810">
    <property type="entry name" value="F-box_dom"/>
</dbReference>
<evidence type="ECO:0000313" key="2">
    <source>
        <dbReference type="EMBL" id="KVH88881.1"/>
    </source>
</evidence>
<dbReference type="Proteomes" id="UP000243975">
    <property type="component" value="Unassembled WGS sequence"/>
</dbReference>
<dbReference type="InterPro" id="IPR017451">
    <property type="entry name" value="F-box-assoc_interact_dom"/>
</dbReference>
<proteinExistence type="predicted"/>
<dbReference type="SMART" id="SM00256">
    <property type="entry name" value="FBOX"/>
    <property type="match status" value="1"/>
</dbReference>
<dbReference type="PANTHER" id="PTHR31672">
    <property type="entry name" value="BNACNNG10540D PROTEIN"/>
    <property type="match status" value="1"/>
</dbReference>
<keyword evidence="3" id="KW-1185">Reference proteome</keyword>
<dbReference type="InterPro" id="IPR006527">
    <property type="entry name" value="F-box-assoc_dom_typ1"/>
</dbReference>
<dbReference type="STRING" id="59895.A0A103XDW8"/>
<organism evidence="2 3">
    <name type="scientific">Cynara cardunculus var. scolymus</name>
    <name type="common">Globe artichoke</name>
    <name type="synonym">Cynara scolymus</name>
    <dbReference type="NCBI Taxonomy" id="59895"/>
    <lineage>
        <taxon>Eukaryota</taxon>
        <taxon>Viridiplantae</taxon>
        <taxon>Streptophyta</taxon>
        <taxon>Embryophyta</taxon>
        <taxon>Tracheophyta</taxon>
        <taxon>Spermatophyta</taxon>
        <taxon>Magnoliopsida</taxon>
        <taxon>eudicotyledons</taxon>
        <taxon>Gunneridae</taxon>
        <taxon>Pentapetalae</taxon>
        <taxon>asterids</taxon>
        <taxon>campanulids</taxon>
        <taxon>Asterales</taxon>
        <taxon>Asteraceae</taxon>
        <taxon>Carduoideae</taxon>
        <taxon>Cardueae</taxon>
        <taxon>Carduinae</taxon>
        <taxon>Cynara</taxon>
    </lineage>
</organism>
<dbReference type="InterPro" id="IPR036047">
    <property type="entry name" value="F-box-like_dom_sf"/>
</dbReference>
<evidence type="ECO:0000313" key="3">
    <source>
        <dbReference type="Proteomes" id="UP000243975"/>
    </source>
</evidence>
<dbReference type="AlphaFoldDB" id="A0A103XDW8"/>